<feature type="transmembrane region" description="Helical" evidence="1">
    <location>
        <begin position="981"/>
        <end position="1005"/>
    </location>
</feature>
<evidence type="ECO:0000313" key="2">
    <source>
        <dbReference type="EMBL" id="GIX63476.1"/>
    </source>
</evidence>
<dbReference type="RefSeq" id="XP_067715545.1">
    <property type="nucleotide sequence ID" value="XM_067859444.1"/>
</dbReference>
<reference evidence="2 3" key="1">
    <citation type="submission" date="2021-06" db="EMBL/GenBank/DDBJ databases">
        <title>Genome sequence of Babesia caballi.</title>
        <authorList>
            <person name="Yamagishi J."/>
            <person name="Kidaka T."/>
            <person name="Ochi A."/>
        </authorList>
    </citation>
    <scope>NUCLEOTIDE SEQUENCE [LARGE SCALE GENOMIC DNA]</scope>
    <source>
        <strain evidence="2">USDA-D6B2</strain>
    </source>
</reference>
<keyword evidence="1" id="KW-0812">Transmembrane</keyword>
<evidence type="ECO:0000313" key="3">
    <source>
        <dbReference type="Proteomes" id="UP001497744"/>
    </source>
</evidence>
<evidence type="ECO:0000256" key="1">
    <source>
        <dbReference type="SAM" id="Phobius"/>
    </source>
</evidence>
<dbReference type="InterPro" id="IPR024751">
    <property type="entry name" value="VESA1"/>
</dbReference>
<dbReference type="AlphaFoldDB" id="A0AAV4LWI0"/>
<gene>
    <name evidence="2" type="ORF">BcabD6B2_29110</name>
</gene>
<keyword evidence="1" id="KW-0472">Membrane</keyword>
<dbReference type="EMBL" id="BPLF01000002">
    <property type="protein sequence ID" value="GIX63476.1"/>
    <property type="molecule type" value="Genomic_DNA"/>
</dbReference>
<organism evidence="2 3">
    <name type="scientific">Babesia caballi</name>
    <dbReference type="NCBI Taxonomy" id="5871"/>
    <lineage>
        <taxon>Eukaryota</taxon>
        <taxon>Sar</taxon>
        <taxon>Alveolata</taxon>
        <taxon>Apicomplexa</taxon>
        <taxon>Aconoidasida</taxon>
        <taxon>Piroplasmida</taxon>
        <taxon>Babesiidae</taxon>
        <taxon>Babesia</taxon>
    </lineage>
</organism>
<accession>A0AAV4LWI0</accession>
<keyword evidence="3" id="KW-1185">Reference proteome</keyword>
<sequence>MPDFNEAIKAAAEKLKESEGPDVFQTLEKLSTPGTLGPIIDKLADGLKAFIGYQGGQGIANVIVPLQQLRDGVIKFLYGFLGSVRTLNVDDNGAIMSLGKARMGKETFESTLNKVKGIHQGSANQNKIPEVVKALIDIDKLKQHKDDLSKLSPQVGEYLKKLLQAVNTDGKGQAPSEVDTLKDRFEILLKSYGSHSDFDSKLSQVQSAHATLKSLPRQQPARALVEGITRGTESLLQPLQKTGGYKSSYLSTSNWSGTTDNNKFAKIFLGCLPLYYYWLTYLYWKCKQPSTDGGWVNQRLNGSGGTGLMSFMVGQGFVRDHLNKNNTHGMGSNIAKTALGGFTEFPSAMSTAKSHAEFFQKLRDTGIEQWKQEPSQSPSTTAQTHPLSGLYIVTSTYFGHQQSLNARESRPPTSIREMLYWLAGLQFSPNYYEVQKQIGKHIPDEGLRVADSAKVTPSGSSASVGDTLTRKDFNEYLTSTCLSAPALLGTIQGNSADPKEQNGEPWLHSLFSNSEFKLTYPTSGSAIFYALSQYSYALQFQLSFLYRQCVNGSSDGFGWNQCTFGQHINTQNAGNAANVSSWICSSSACEKANQCLHNSVTCKHYSQCGQTNKQSPLQAFLTDNLKGFYVSQQSDPDSPHHLHNHPPGFMCHVPMGFADKLRRDNAGGANIVYALTPFLSTSNDPLRQLSEKLGCITKRTPRTLGDLFGFLWHLNGQLFKNTRPTIEVLINKIINAFDLSGNLATTFNNDRYSAITSVWKKLSHHTVRSSTSSSGLALSLEAMAPAIPFLYQLFMAEDSNFLPSALFDVRGTTHKTSYHGTHADIFGLYYPECSTPNTNCGPYLSPLTYATGSAFAPKHASSYFSSVLYLADDFEAGLRELLDEFKNIKCSTDRNSTHGSGNCSCNSVAQCAEVLPVLYSNGFNFTSAGMLKGGMQGGDPSKRSCQQFHSQLTAVLAQDESTPLFKLLTTIDDFLYMFRFYFFYNLSSFWIMYVCIVLYTFFFLLDTLRARSHLHFPSSNSIAPISLLGTGKAPALKKFAKLTYFIP</sequence>
<dbReference type="Pfam" id="PF12785">
    <property type="entry name" value="VESA1_N"/>
    <property type="match status" value="1"/>
</dbReference>
<keyword evidence="1" id="KW-1133">Transmembrane helix</keyword>
<dbReference type="Proteomes" id="UP001497744">
    <property type="component" value="Unassembled WGS sequence"/>
</dbReference>
<comment type="caution">
    <text evidence="2">The sequence shown here is derived from an EMBL/GenBank/DDBJ whole genome shotgun (WGS) entry which is preliminary data.</text>
</comment>
<name>A0AAV4LWI0_BABCB</name>
<protein>
    <submittedName>
        <fullName evidence="2">Variant erythrocyte surface antigen-1 family protein</fullName>
    </submittedName>
</protein>
<proteinExistence type="predicted"/>
<dbReference type="GeneID" id="94194957"/>